<evidence type="ECO:0000256" key="7">
    <source>
        <dbReference type="SAM" id="MobiDB-lite"/>
    </source>
</evidence>
<evidence type="ECO:0000256" key="4">
    <source>
        <dbReference type="ARBA" id="ARBA00022553"/>
    </source>
</evidence>
<evidence type="ECO:0000313" key="8">
    <source>
        <dbReference type="EMBL" id="KAG7157738.1"/>
    </source>
</evidence>
<sequence length="206" mass="22426">MSPVPEPTQGSHSGPNGRDDEEFTPPVGLIVGPMVSSSDEEADQANVDDSYPAGYQLLPQDNDMDEDLDDAEIDYSSISSLMAAVNTNGPNVVPSEEEHTEAGLGNEERGEGSGEEVRVAPHAVTLAEEPDRERQSEQSCERAAVWNESSSTSDRLVLDGNKLEEIKTVMASFTLPQSAIPPWAHNLSEEEWKDQVFVVISRRTSK</sequence>
<feature type="region of interest" description="Disordered" evidence="7">
    <location>
        <begin position="1"/>
        <end position="67"/>
    </location>
</feature>
<dbReference type="GO" id="GO:0007283">
    <property type="term" value="P:spermatogenesis"/>
    <property type="evidence" value="ECO:0007669"/>
    <property type="project" value="UniProtKB-KW"/>
</dbReference>
<evidence type="ECO:0000256" key="5">
    <source>
        <dbReference type="ARBA" id="ARBA00022782"/>
    </source>
</evidence>
<keyword evidence="3" id="KW-0217">Developmental protein</keyword>
<keyword evidence="9" id="KW-1185">Reference proteome</keyword>
<keyword evidence="4" id="KW-0597">Phosphoprotein</keyword>
<accession>A0A8J5JNG4</accession>
<evidence type="ECO:0000313" key="9">
    <source>
        <dbReference type="Proteomes" id="UP000747542"/>
    </source>
</evidence>
<dbReference type="Pfam" id="PF06910">
    <property type="entry name" value="MEA1"/>
    <property type="match status" value="1"/>
</dbReference>
<organism evidence="8 9">
    <name type="scientific">Homarus americanus</name>
    <name type="common">American lobster</name>
    <dbReference type="NCBI Taxonomy" id="6706"/>
    <lineage>
        <taxon>Eukaryota</taxon>
        <taxon>Metazoa</taxon>
        <taxon>Ecdysozoa</taxon>
        <taxon>Arthropoda</taxon>
        <taxon>Crustacea</taxon>
        <taxon>Multicrustacea</taxon>
        <taxon>Malacostraca</taxon>
        <taxon>Eumalacostraca</taxon>
        <taxon>Eucarida</taxon>
        <taxon>Decapoda</taxon>
        <taxon>Pleocyemata</taxon>
        <taxon>Astacidea</taxon>
        <taxon>Nephropoidea</taxon>
        <taxon>Nephropidae</taxon>
        <taxon>Homarus</taxon>
    </lineage>
</organism>
<comment type="function">
    <text evidence="1">May play an important role in spermatogenesis and/or testis development.</text>
</comment>
<name>A0A8J5JNG4_HOMAM</name>
<comment type="caution">
    <text evidence="8">The sequence shown here is derived from an EMBL/GenBank/DDBJ whole genome shotgun (WGS) entry which is preliminary data.</text>
</comment>
<dbReference type="OrthoDB" id="5593200at2759"/>
<dbReference type="Proteomes" id="UP000747542">
    <property type="component" value="Unassembled WGS sequence"/>
</dbReference>
<feature type="compositionally biased region" description="Basic and acidic residues" evidence="7">
    <location>
        <begin position="96"/>
        <end position="119"/>
    </location>
</feature>
<proteinExistence type="predicted"/>
<feature type="compositionally biased region" description="Basic and acidic residues" evidence="7">
    <location>
        <begin position="129"/>
        <end position="140"/>
    </location>
</feature>
<feature type="region of interest" description="Disordered" evidence="7">
    <location>
        <begin position="86"/>
        <end position="151"/>
    </location>
</feature>
<gene>
    <name evidence="8" type="ORF">Hamer_G018809</name>
</gene>
<protein>
    <recommendedName>
        <fullName evidence="2">Male-enhanced antigen 1</fullName>
    </recommendedName>
</protein>
<evidence type="ECO:0000256" key="6">
    <source>
        <dbReference type="ARBA" id="ARBA00022871"/>
    </source>
</evidence>
<dbReference type="InterPro" id="IPR009685">
    <property type="entry name" value="MEA1"/>
</dbReference>
<keyword evidence="6" id="KW-0744">Spermatogenesis</keyword>
<reference evidence="8" key="1">
    <citation type="journal article" date="2021" name="Sci. Adv.">
        <title>The American lobster genome reveals insights on longevity, neural, and immune adaptations.</title>
        <authorList>
            <person name="Polinski J.M."/>
            <person name="Zimin A.V."/>
            <person name="Clark K.F."/>
            <person name="Kohn A.B."/>
            <person name="Sadowski N."/>
            <person name="Timp W."/>
            <person name="Ptitsyn A."/>
            <person name="Khanna P."/>
            <person name="Romanova D.Y."/>
            <person name="Williams P."/>
            <person name="Greenwood S.J."/>
            <person name="Moroz L.L."/>
            <person name="Walt D.R."/>
            <person name="Bodnar A.G."/>
        </authorList>
    </citation>
    <scope>NUCLEOTIDE SEQUENCE</scope>
    <source>
        <strain evidence="8">GMGI-L3</strain>
    </source>
</reference>
<dbReference type="EMBL" id="JAHLQT010036987">
    <property type="protein sequence ID" value="KAG7157738.1"/>
    <property type="molecule type" value="Genomic_DNA"/>
</dbReference>
<dbReference type="GO" id="GO:0030154">
    <property type="term" value="P:cell differentiation"/>
    <property type="evidence" value="ECO:0007669"/>
    <property type="project" value="UniProtKB-KW"/>
</dbReference>
<evidence type="ECO:0000256" key="3">
    <source>
        <dbReference type="ARBA" id="ARBA00022473"/>
    </source>
</evidence>
<evidence type="ECO:0000256" key="1">
    <source>
        <dbReference type="ARBA" id="ARBA00002540"/>
    </source>
</evidence>
<dbReference type="AlphaFoldDB" id="A0A8J5JNG4"/>
<dbReference type="PANTHER" id="PTHR17005">
    <property type="entry name" value="MALE-ENHANCED ANTIGEN-1"/>
    <property type="match status" value="1"/>
</dbReference>
<evidence type="ECO:0000256" key="2">
    <source>
        <dbReference type="ARBA" id="ARBA00022245"/>
    </source>
</evidence>
<keyword evidence="5" id="KW-0221">Differentiation</keyword>